<dbReference type="RefSeq" id="WP_072580767.1">
    <property type="nucleotide sequence ID" value="NZ_CP016020.1"/>
</dbReference>
<dbReference type="GO" id="GO:0046872">
    <property type="term" value="F:metal ion binding"/>
    <property type="evidence" value="ECO:0007669"/>
    <property type="project" value="UniProtKB-KW"/>
</dbReference>
<protein>
    <recommendedName>
        <fullName evidence="3">Fumarylacetoacetase-like C-terminal domain-containing protein</fullName>
    </recommendedName>
</protein>
<proteinExistence type="inferred from homology"/>
<gene>
    <name evidence="4" type="ORF">A9C19_15175</name>
</gene>
<evidence type="ECO:0000256" key="2">
    <source>
        <dbReference type="ARBA" id="ARBA00022723"/>
    </source>
</evidence>
<sequence>MKFVTAQIHSEEFIGILYENKVIDLHKAEKEIFELTSFPATLFECVALGDKFIQDVQQIVDKIKIDGSEGYLYPLEEVKILAPIKKPTKNIFCVGKNYREHAIEMGSEADIPSHVMLFSKAPTSVIGHLETIDPHLHITNELDYEGELAVIIGKTGKRISEADALDYVFGYTILNDITARNLQSQHKQFLLGKSLDTSCPIGPYLVHKSAIPDPYTLSVKTRVNEELRQDGHTKDMIFSIEHIISTISQGTTLEPGDIIATGTPSGVGKGFKPPRFLKPGDTVEIEIDGIGTLKNVIGEQM</sequence>
<evidence type="ECO:0000313" key="5">
    <source>
        <dbReference type="Proteomes" id="UP000181936"/>
    </source>
</evidence>
<keyword evidence="5" id="KW-1185">Reference proteome</keyword>
<dbReference type="EMBL" id="CP016020">
    <property type="protein sequence ID" value="APH05967.1"/>
    <property type="molecule type" value="Genomic_DNA"/>
</dbReference>
<evidence type="ECO:0000259" key="3">
    <source>
        <dbReference type="Pfam" id="PF01557"/>
    </source>
</evidence>
<evidence type="ECO:0000256" key="1">
    <source>
        <dbReference type="ARBA" id="ARBA00010211"/>
    </source>
</evidence>
<dbReference type="InterPro" id="IPR036663">
    <property type="entry name" value="Fumarylacetoacetase_C_sf"/>
</dbReference>
<dbReference type="Proteomes" id="UP000181936">
    <property type="component" value="Chromosome"/>
</dbReference>
<keyword evidence="2" id="KW-0479">Metal-binding</keyword>
<feature type="domain" description="Fumarylacetoacetase-like C-terminal" evidence="3">
    <location>
        <begin position="91"/>
        <end position="297"/>
    </location>
</feature>
<dbReference type="STRING" id="1547283.A9C19_15175"/>
<comment type="similarity">
    <text evidence="1">Belongs to the FAH family.</text>
</comment>
<name>A0A1L3MUE7_9BACI</name>
<dbReference type="PANTHER" id="PTHR11820">
    <property type="entry name" value="ACYLPYRUVASE"/>
    <property type="match status" value="1"/>
</dbReference>
<dbReference type="InterPro" id="IPR011234">
    <property type="entry name" value="Fumarylacetoacetase-like_C"/>
</dbReference>
<dbReference type="OrthoDB" id="9805307at2"/>
<reference evidence="4 5" key="1">
    <citation type="journal article" date="2016" name="Sci. Rep.">
        <title>Complete genome sequence and transcriptomic analysis of a novel marine strain Bacillus weihaiensis reveals the mechanism of brown algae degradation.</title>
        <authorList>
            <person name="Zhu Y."/>
            <person name="Chen P."/>
            <person name="Bao Y."/>
            <person name="Men Y."/>
            <person name="Zeng Y."/>
            <person name="Yang J."/>
            <person name="Sun J."/>
            <person name="Sun Y."/>
        </authorList>
    </citation>
    <scope>NUCLEOTIDE SEQUENCE [LARGE SCALE GENOMIC DNA]</scope>
    <source>
        <strain evidence="4 5">Alg07</strain>
    </source>
</reference>
<dbReference type="GO" id="GO:0018773">
    <property type="term" value="F:acetylpyruvate hydrolase activity"/>
    <property type="evidence" value="ECO:0007669"/>
    <property type="project" value="TreeGrafter"/>
</dbReference>
<dbReference type="FunFam" id="3.90.850.10:FF:000002">
    <property type="entry name" value="2-hydroxyhepta-2,4-diene-1,7-dioate isomerase"/>
    <property type="match status" value="1"/>
</dbReference>
<dbReference type="GO" id="GO:0019752">
    <property type="term" value="P:carboxylic acid metabolic process"/>
    <property type="evidence" value="ECO:0007669"/>
    <property type="project" value="UniProtKB-ARBA"/>
</dbReference>
<accession>A0A1L3MUE7</accession>
<dbReference type="GO" id="GO:0016853">
    <property type="term" value="F:isomerase activity"/>
    <property type="evidence" value="ECO:0007669"/>
    <property type="project" value="UniProtKB-ARBA"/>
</dbReference>
<organism evidence="4 5">
    <name type="scientific">Bacillus weihaiensis</name>
    <dbReference type="NCBI Taxonomy" id="1547283"/>
    <lineage>
        <taxon>Bacteria</taxon>
        <taxon>Bacillati</taxon>
        <taxon>Bacillota</taxon>
        <taxon>Bacilli</taxon>
        <taxon>Bacillales</taxon>
        <taxon>Bacillaceae</taxon>
        <taxon>Bacillus</taxon>
    </lineage>
</organism>
<dbReference type="Gene3D" id="3.90.850.10">
    <property type="entry name" value="Fumarylacetoacetase-like, C-terminal domain"/>
    <property type="match status" value="1"/>
</dbReference>
<dbReference type="AlphaFoldDB" id="A0A1L3MUE7"/>
<evidence type="ECO:0000313" key="4">
    <source>
        <dbReference type="EMBL" id="APH05967.1"/>
    </source>
</evidence>
<dbReference type="SUPFAM" id="SSF56529">
    <property type="entry name" value="FAH"/>
    <property type="match status" value="1"/>
</dbReference>
<dbReference type="Pfam" id="PF01557">
    <property type="entry name" value="FAA_hydrolase"/>
    <property type="match status" value="1"/>
</dbReference>
<dbReference type="PANTHER" id="PTHR11820:SF7">
    <property type="entry name" value="ACYLPYRUVASE FAHD1, MITOCHONDRIAL"/>
    <property type="match status" value="1"/>
</dbReference>
<dbReference type="KEGG" id="bwh:A9C19_15175"/>